<dbReference type="AlphaFoldDB" id="A0A6G1KUR7"/>
<evidence type="ECO:0000256" key="1">
    <source>
        <dbReference type="SAM" id="MobiDB-lite"/>
    </source>
</evidence>
<name>A0A6G1KUR7_9PEZI</name>
<gene>
    <name evidence="2" type="ORF">EJ03DRAFT_340170</name>
</gene>
<feature type="region of interest" description="Disordered" evidence="1">
    <location>
        <begin position="365"/>
        <end position="386"/>
    </location>
</feature>
<protein>
    <submittedName>
        <fullName evidence="2">Uncharacterized protein</fullName>
    </submittedName>
</protein>
<feature type="region of interest" description="Disordered" evidence="1">
    <location>
        <begin position="418"/>
        <end position="441"/>
    </location>
</feature>
<dbReference type="EMBL" id="ML995952">
    <property type="protein sequence ID" value="KAF2763908.1"/>
    <property type="molecule type" value="Genomic_DNA"/>
</dbReference>
<feature type="region of interest" description="Disordered" evidence="1">
    <location>
        <begin position="1"/>
        <end position="99"/>
    </location>
</feature>
<evidence type="ECO:0000313" key="3">
    <source>
        <dbReference type="Proteomes" id="UP000799436"/>
    </source>
</evidence>
<feature type="compositionally biased region" description="Basic and acidic residues" evidence="1">
    <location>
        <begin position="418"/>
        <end position="436"/>
    </location>
</feature>
<reference evidence="2" key="1">
    <citation type="journal article" date="2020" name="Stud. Mycol.">
        <title>101 Dothideomycetes genomes: a test case for predicting lifestyles and emergence of pathogens.</title>
        <authorList>
            <person name="Haridas S."/>
            <person name="Albert R."/>
            <person name="Binder M."/>
            <person name="Bloem J."/>
            <person name="Labutti K."/>
            <person name="Salamov A."/>
            <person name="Andreopoulos B."/>
            <person name="Baker S."/>
            <person name="Barry K."/>
            <person name="Bills G."/>
            <person name="Bluhm B."/>
            <person name="Cannon C."/>
            <person name="Castanera R."/>
            <person name="Culley D."/>
            <person name="Daum C."/>
            <person name="Ezra D."/>
            <person name="Gonzalez J."/>
            <person name="Henrissat B."/>
            <person name="Kuo A."/>
            <person name="Liang C."/>
            <person name="Lipzen A."/>
            <person name="Lutzoni F."/>
            <person name="Magnuson J."/>
            <person name="Mondo S."/>
            <person name="Nolan M."/>
            <person name="Ohm R."/>
            <person name="Pangilinan J."/>
            <person name="Park H.-J."/>
            <person name="Ramirez L."/>
            <person name="Alfaro M."/>
            <person name="Sun H."/>
            <person name="Tritt A."/>
            <person name="Yoshinaga Y."/>
            <person name="Zwiers L.-H."/>
            <person name="Turgeon B."/>
            <person name="Goodwin S."/>
            <person name="Spatafora J."/>
            <person name="Crous P."/>
            <person name="Grigoriev I."/>
        </authorList>
    </citation>
    <scope>NUCLEOTIDE SEQUENCE</scope>
    <source>
        <strain evidence="2">CBS 116005</strain>
    </source>
</reference>
<accession>A0A6G1KUR7</accession>
<evidence type="ECO:0000313" key="2">
    <source>
        <dbReference type="EMBL" id="KAF2763908.1"/>
    </source>
</evidence>
<proteinExistence type="predicted"/>
<sequence>MAVDEDTLVSPRSPDDSNPTDSEEIEYAQDAHGPGDSGGEDRPDDEDVQHHDLRNTEHDTGVIEHHRNDGGENSEGKAKQLDSDSCPDSPPHHSDVTTQHDADVHAQAASNIMLGSSGAPEHVSATRYGKKKDSYEIAKASHKRRAAETIAPEHYFKKPNPKPNVNPKVSKSERVYAKHFLTTYQEHDDWLTVSGSMCMFSDGSEKEGLAPKLLRDRNLHRLLILSDDQGLLHVIAQALDAFDQIRSFNKLASPRQVSVKRSPKALQVVCQEIFEQICAMKSMNIMVQLGKVSGSSVCDSDSNVVADALAKYARTNAFGRKHLEELHLPQHLVTNLQQKAKVARRKRTGREQQLVALSLQADHGIKSAGERRKSASSQASSQVEDQSWLKTAFSKGPRIHTGITEKFLAAAVTGHDTMDTGGKRVHHDDAESNIRDAKRKKMADWAEELDEPLRG</sequence>
<feature type="compositionally biased region" description="Basic and acidic residues" evidence="1">
    <location>
        <begin position="90"/>
        <end position="99"/>
    </location>
</feature>
<feature type="compositionally biased region" description="Basic and acidic residues" evidence="1">
    <location>
        <begin position="48"/>
        <end position="82"/>
    </location>
</feature>
<dbReference type="Proteomes" id="UP000799436">
    <property type="component" value="Unassembled WGS sequence"/>
</dbReference>
<keyword evidence="3" id="KW-1185">Reference proteome</keyword>
<organism evidence="2 3">
    <name type="scientific">Teratosphaeria nubilosa</name>
    <dbReference type="NCBI Taxonomy" id="161662"/>
    <lineage>
        <taxon>Eukaryota</taxon>
        <taxon>Fungi</taxon>
        <taxon>Dikarya</taxon>
        <taxon>Ascomycota</taxon>
        <taxon>Pezizomycotina</taxon>
        <taxon>Dothideomycetes</taxon>
        <taxon>Dothideomycetidae</taxon>
        <taxon>Mycosphaerellales</taxon>
        <taxon>Teratosphaeriaceae</taxon>
        <taxon>Teratosphaeria</taxon>
    </lineage>
</organism>